<keyword evidence="1 2" id="KW-0732">Signal</keyword>
<evidence type="ECO:0000313" key="4">
    <source>
        <dbReference type="EMBL" id="GAA3786609.1"/>
    </source>
</evidence>
<dbReference type="Proteomes" id="UP001501456">
    <property type="component" value="Unassembled WGS sequence"/>
</dbReference>
<feature type="domain" description="Secretion system C-terminal sorting" evidence="3">
    <location>
        <begin position="83"/>
        <end position="150"/>
    </location>
</feature>
<dbReference type="Pfam" id="PF18962">
    <property type="entry name" value="Por_Secre_tail"/>
    <property type="match status" value="1"/>
</dbReference>
<evidence type="ECO:0000256" key="1">
    <source>
        <dbReference type="ARBA" id="ARBA00022729"/>
    </source>
</evidence>
<evidence type="ECO:0000313" key="5">
    <source>
        <dbReference type="Proteomes" id="UP001501456"/>
    </source>
</evidence>
<evidence type="ECO:0000256" key="2">
    <source>
        <dbReference type="SAM" id="SignalP"/>
    </source>
</evidence>
<dbReference type="NCBIfam" id="TIGR04183">
    <property type="entry name" value="Por_Secre_tail"/>
    <property type="match status" value="1"/>
</dbReference>
<feature type="chain" id="PRO_5047357897" description="Secretion system C-terminal sorting domain-containing protein" evidence="2">
    <location>
        <begin position="19"/>
        <end position="155"/>
    </location>
</feature>
<feature type="signal peptide" evidence="2">
    <location>
        <begin position="1"/>
        <end position="18"/>
    </location>
</feature>
<keyword evidence="5" id="KW-1185">Reference proteome</keyword>
<accession>A0ABP7H7V9</accession>
<protein>
    <recommendedName>
        <fullName evidence="3">Secretion system C-terminal sorting domain-containing protein</fullName>
    </recommendedName>
</protein>
<name>A0ABP7H7V9_9FLAO</name>
<dbReference type="EMBL" id="BAABBI010000002">
    <property type="protein sequence ID" value="GAA3786609.1"/>
    <property type="molecule type" value="Genomic_DNA"/>
</dbReference>
<reference evidence="5" key="1">
    <citation type="journal article" date="2019" name="Int. J. Syst. Evol. Microbiol.">
        <title>The Global Catalogue of Microorganisms (GCM) 10K type strain sequencing project: providing services to taxonomists for standard genome sequencing and annotation.</title>
        <authorList>
            <consortium name="The Broad Institute Genomics Platform"/>
            <consortium name="The Broad Institute Genome Sequencing Center for Infectious Disease"/>
            <person name="Wu L."/>
            <person name="Ma J."/>
        </authorList>
    </citation>
    <scope>NUCLEOTIDE SEQUENCE [LARGE SCALE GENOMIC DNA]</scope>
    <source>
        <strain evidence="5">JCM 17525</strain>
    </source>
</reference>
<organism evidence="4 5">
    <name type="scientific">Corallibacter vietnamensis</name>
    <dbReference type="NCBI Taxonomy" id="904130"/>
    <lineage>
        <taxon>Bacteria</taxon>
        <taxon>Pseudomonadati</taxon>
        <taxon>Bacteroidota</taxon>
        <taxon>Flavobacteriia</taxon>
        <taxon>Flavobacteriales</taxon>
        <taxon>Flavobacteriaceae</taxon>
        <taxon>Corallibacter</taxon>
    </lineage>
</organism>
<proteinExistence type="predicted"/>
<comment type="caution">
    <text evidence="4">The sequence shown here is derived from an EMBL/GenBank/DDBJ whole genome shotgun (WGS) entry which is preliminary data.</text>
</comment>
<gene>
    <name evidence="4" type="ORF">GCM10022271_18960</name>
</gene>
<dbReference type="InterPro" id="IPR026444">
    <property type="entry name" value="Secre_tail"/>
</dbReference>
<sequence>MKKLLHIIFLSTAINTLAQNSMVSSANNAQSSQGSISYTIGQTVFTNSTSTHGTIEQGIQQPYTISQTLGTHNNDISLKMIAFPNPTTNTLQLKIENYNKETSYNLSDISGKTLSNHKISNQQTIINMQSYPAATYFLSIYKQSKHIKTFKIIKN</sequence>
<dbReference type="RefSeq" id="WP_344729847.1">
    <property type="nucleotide sequence ID" value="NZ_BAABBI010000002.1"/>
</dbReference>
<evidence type="ECO:0000259" key="3">
    <source>
        <dbReference type="Pfam" id="PF18962"/>
    </source>
</evidence>